<accession>A0A6I2UKA5</accession>
<protein>
    <submittedName>
        <fullName evidence="1">Uncharacterized protein</fullName>
    </submittedName>
</protein>
<name>A0A6I2UKA5_9FIRM</name>
<comment type="caution">
    <text evidence="1">The sequence shown here is derived from an EMBL/GenBank/DDBJ whole genome shotgun (WGS) entry which is preliminary data.</text>
</comment>
<dbReference type="EMBL" id="VUNR01000045">
    <property type="protein sequence ID" value="MSU09990.1"/>
    <property type="molecule type" value="Genomic_DNA"/>
</dbReference>
<proteinExistence type="predicted"/>
<dbReference type="AlphaFoldDB" id="A0A6I2UKA5"/>
<gene>
    <name evidence="1" type="ORF">FYJ84_13545</name>
</gene>
<sequence>MLETLKNLQQSEEVLEDYEHEDGRQVMDVSDTIPEDEFYGQVIYAGEEHGLVSPKEYELIQKEQGQKADDTE</sequence>
<keyword evidence="2" id="KW-1185">Reference proteome</keyword>
<dbReference type="GeneID" id="96779953"/>
<reference evidence="1 2" key="1">
    <citation type="submission" date="2019-08" db="EMBL/GenBank/DDBJ databases">
        <title>In-depth cultivation of the pig gut microbiome towards novel bacterial diversity and tailored functional studies.</title>
        <authorList>
            <person name="Wylensek D."/>
            <person name="Hitch T.C.A."/>
            <person name="Clavel T."/>
        </authorList>
    </citation>
    <scope>NUCLEOTIDE SEQUENCE [LARGE SCALE GENOMIC DNA]</scope>
    <source>
        <strain evidence="1 2">WCA-693-APC-5D-A</strain>
    </source>
</reference>
<organism evidence="1 2">
    <name type="scientific">Anaerovibrio slackiae</name>
    <dbReference type="NCBI Taxonomy" id="2652309"/>
    <lineage>
        <taxon>Bacteria</taxon>
        <taxon>Bacillati</taxon>
        <taxon>Bacillota</taxon>
        <taxon>Negativicutes</taxon>
        <taxon>Selenomonadales</taxon>
        <taxon>Selenomonadaceae</taxon>
        <taxon>Anaerovibrio</taxon>
    </lineage>
</organism>
<evidence type="ECO:0000313" key="2">
    <source>
        <dbReference type="Proteomes" id="UP000433181"/>
    </source>
</evidence>
<evidence type="ECO:0000313" key="1">
    <source>
        <dbReference type="EMBL" id="MSU09990.1"/>
    </source>
</evidence>
<dbReference type="RefSeq" id="WP_154408154.1">
    <property type="nucleotide sequence ID" value="NZ_JBGUTX010000022.1"/>
</dbReference>
<dbReference type="Proteomes" id="UP000433181">
    <property type="component" value="Unassembled WGS sequence"/>
</dbReference>